<reference evidence="2" key="1">
    <citation type="submission" date="2023-02" db="EMBL/GenBank/DDBJ databases">
        <title>Enrichment on poylsaccharides allowed isolation of novel metabolic and taxonomic groups of Haloarchaea.</title>
        <authorList>
            <person name="Sorokin D.Y."/>
            <person name="Elcheninov A.G."/>
            <person name="Khizhniak T.V."/>
            <person name="Kolganova T.V."/>
            <person name="Kublanov I.V."/>
        </authorList>
    </citation>
    <scope>NUCLEOTIDE SEQUENCE</scope>
    <source>
        <strain evidence="1 3">HArc-curdl5-1</strain>
        <strain evidence="2">HArc-curdl7</strain>
    </source>
</reference>
<evidence type="ECO:0000313" key="3">
    <source>
        <dbReference type="Proteomes" id="UP001208186"/>
    </source>
</evidence>
<keyword evidence="3" id="KW-1185">Reference proteome</keyword>
<dbReference type="AlphaFoldDB" id="A0AAE3IAJ4"/>
<organism evidence="2 4">
    <name type="scientific">Halapricum hydrolyticum</name>
    <dbReference type="NCBI Taxonomy" id="2979991"/>
    <lineage>
        <taxon>Archaea</taxon>
        <taxon>Methanobacteriati</taxon>
        <taxon>Methanobacteriota</taxon>
        <taxon>Stenosarchaea group</taxon>
        <taxon>Halobacteria</taxon>
        <taxon>Halobacteriales</taxon>
        <taxon>Haloarculaceae</taxon>
        <taxon>Halapricum</taxon>
    </lineage>
</organism>
<accession>A0AAE3IAJ4</accession>
<evidence type="ECO:0000313" key="4">
    <source>
        <dbReference type="Proteomes" id="UP001209746"/>
    </source>
</evidence>
<dbReference type="EMBL" id="JAOPKC010000005">
    <property type="protein sequence ID" value="MCU4717817.1"/>
    <property type="molecule type" value="Genomic_DNA"/>
</dbReference>
<name>A0AAE3IAJ4_9EURY</name>
<proteinExistence type="predicted"/>
<protein>
    <submittedName>
        <fullName evidence="2">Uncharacterized protein</fullName>
    </submittedName>
</protein>
<dbReference type="Proteomes" id="UP001209746">
    <property type="component" value="Unassembled WGS sequence"/>
</dbReference>
<dbReference type="EMBL" id="JAOPKD010000006">
    <property type="protein sequence ID" value="MCU4726981.1"/>
    <property type="molecule type" value="Genomic_DNA"/>
</dbReference>
<comment type="caution">
    <text evidence="2">The sequence shown here is derived from an EMBL/GenBank/DDBJ whole genome shotgun (WGS) entry which is preliminary data.</text>
</comment>
<evidence type="ECO:0000313" key="1">
    <source>
        <dbReference type="EMBL" id="MCU4717817.1"/>
    </source>
</evidence>
<dbReference type="RefSeq" id="WP_315908582.1">
    <property type="nucleotide sequence ID" value="NZ_JAOPKC010000005.1"/>
</dbReference>
<evidence type="ECO:0000313" key="2">
    <source>
        <dbReference type="EMBL" id="MCU4726981.1"/>
    </source>
</evidence>
<dbReference type="Proteomes" id="UP001208186">
    <property type="component" value="Unassembled WGS sequence"/>
</dbReference>
<gene>
    <name evidence="2" type="ORF">OB914_08365</name>
    <name evidence="1" type="ORF">OB916_07030</name>
</gene>
<sequence length="227" mass="24258">MTDEAEYEEYRNTLDEIVDGGGCVETMTAAQGLRRGETSRRDLLGSDAIAGSVSDVIREVDAEDVRATLREGYDDLADVREAFRETVDPALFDVLAADGVDLAMDALTLDPAVCLKTFTEADLDEAITLVPNVSKDGVVGRIVARVTAAGEPVTVHAIPSWDRSYAVRDSTRLVLPDGTIEDCADASERGTGVDCDPEQAARTEYVQTACTVAGETYVLTTTCSPAQ</sequence>